<reference evidence="1 2" key="1">
    <citation type="submission" date="2013-09" db="EMBL/GenBank/DDBJ databases">
        <title>Whole genome shotgun sequence of Vibrio azureus NBRC 104587.</title>
        <authorList>
            <person name="Isaki S."/>
            <person name="Hosoyama A."/>
            <person name="Numata M."/>
            <person name="Hashimoto M."/>
            <person name="Hosoyama Y."/>
            <person name="Tsuchikane K."/>
            <person name="Noguchi M."/>
            <person name="Hirakata S."/>
            <person name="Ichikawa N."/>
            <person name="Ohji S."/>
            <person name="Yamazoe A."/>
            <person name="Fujita N."/>
        </authorList>
    </citation>
    <scope>NUCLEOTIDE SEQUENCE [LARGE SCALE GENOMIC DNA]</scope>
    <source>
        <strain evidence="1 2">NBRC 104587</strain>
    </source>
</reference>
<dbReference type="eggNOG" id="COG3046">
    <property type="taxonomic scope" value="Bacteria"/>
</dbReference>
<evidence type="ECO:0000313" key="2">
    <source>
        <dbReference type="Proteomes" id="UP000016567"/>
    </source>
</evidence>
<dbReference type="Gene3D" id="1.10.10.1710">
    <property type="entry name" value="Deoxyribodipyrimidine photolyase-related"/>
    <property type="match status" value="1"/>
</dbReference>
<name>U3CHM5_9VIBR</name>
<organism evidence="1 2">
    <name type="scientific">Vibrio azureus NBRC 104587</name>
    <dbReference type="NCBI Taxonomy" id="1219077"/>
    <lineage>
        <taxon>Bacteria</taxon>
        <taxon>Pseudomonadati</taxon>
        <taxon>Pseudomonadota</taxon>
        <taxon>Gammaproteobacteria</taxon>
        <taxon>Vibrionales</taxon>
        <taxon>Vibrionaceae</taxon>
        <taxon>Vibrio</taxon>
    </lineage>
</organism>
<dbReference type="STRING" id="1219077.VAZ01S_088_00150"/>
<dbReference type="Gene3D" id="1.10.579.10">
    <property type="entry name" value="DNA Cyclobutane Dipyrimidine Photolyase, subunit A, domain 3"/>
    <property type="match status" value="1"/>
</dbReference>
<dbReference type="Gene3D" id="3.40.50.620">
    <property type="entry name" value="HUPs"/>
    <property type="match status" value="1"/>
</dbReference>
<dbReference type="Proteomes" id="UP000016567">
    <property type="component" value="Unassembled WGS sequence"/>
</dbReference>
<proteinExistence type="predicted"/>
<gene>
    <name evidence="1" type="ORF">VAZ01S_088_00150</name>
</gene>
<comment type="caution">
    <text evidence="1">The sequence shown here is derived from an EMBL/GenBank/DDBJ whole genome shotgun (WGS) entry which is preliminary data.</text>
</comment>
<sequence length="521" mass="61017">MPHEEGIMQFQTLRLILGDQLNAAHSWFQEPDDKVVYLIAELKQENQYVTHHIQKVCAFFSAMAAFAKERQSEGHQVLHLTLDETACHENLEHLLRYYLKKVGAEKFEYQRPDEYRLLAQLSNFKFAGVVCRCVDSEHFLFPYEEIESEFPSGKHIMMEHFYRRMRKRFDILMQAGKPHGGKWNFDANNRNKLKPDDIKQLPNPLMFSTDVKQIKQRLERHNIATIGHLDGQLLWPVNRHQSLSLLAFFCQVCLTHFGRFQDAMIGHHEAKWSLYHSRLSFALNSKLLSPKEVIDAALEAFRNHSEIDIAQVEGFVRQILGWREYIRGVYWSNMPHYAQINELNAKRKLPDYFWNGETKMACMRNAIQQSLDYAYAHHIQRLMVTGNFCLLTDIEPAQVDEWYLGIYIDAIEWVEMPNTRGMALFADGGLVGTKPYAASGSYINKMSDYCKGCHYDNKLRVGESSCPFNSLYWRFMEKHNKRLAKNPRIGMIFRSWDNMDPEQRQAILETADHYIDNLESL</sequence>
<dbReference type="InterPro" id="IPR014729">
    <property type="entry name" value="Rossmann-like_a/b/a_fold"/>
</dbReference>
<dbReference type="PANTHER" id="PTHR38657">
    <property type="entry name" value="SLR1343 PROTEIN"/>
    <property type="match status" value="1"/>
</dbReference>
<dbReference type="Gene3D" id="1.25.40.80">
    <property type="match status" value="1"/>
</dbReference>
<dbReference type="PANTHER" id="PTHR38657:SF1">
    <property type="entry name" value="SLR1343 PROTEIN"/>
    <property type="match status" value="1"/>
</dbReference>
<dbReference type="Pfam" id="PF04244">
    <property type="entry name" value="DPRP"/>
    <property type="match status" value="1"/>
</dbReference>
<dbReference type="AlphaFoldDB" id="U3CHM5"/>
<dbReference type="InterPro" id="IPR052551">
    <property type="entry name" value="UV-DNA_repair_photolyase"/>
</dbReference>
<accession>U3CHM5</accession>
<dbReference type="InterPro" id="IPR036134">
    <property type="entry name" value="Crypto/Photolyase_FAD-like_sf"/>
</dbReference>
<evidence type="ECO:0000313" key="1">
    <source>
        <dbReference type="EMBL" id="GAD77748.1"/>
    </source>
</evidence>
<keyword evidence="2" id="KW-1185">Reference proteome</keyword>
<protein>
    <recommendedName>
        <fullName evidence="3">Deoxyribodipyrimidine photolyase</fullName>
    </recommendedName>
</protein>
<dbReference type="InterPro" id="IPR007357">
    <property type="entry name" value="PhrB-like"/>
</dbReference>
<dbReference type="SUPFAM" id="SSF48173">
    <property type="entry name" value="Cryptochrome/photolyase FAD-binding domain"/>
    <property type="match status" value="1"/>
</dbReference>
<dbReference type="EMBL" id="BATL01000088">
    <property type="protein sequence ID" value="GAD77748.1"/>
    <property type="molecule type" value="Genomic_DNA"/>
</dbReference>
<evidence type="ECO:0008006" key="3">
    <source>
        <dbReference type="Google" id="ProtNLM"/>
    </source>
</evidence>